<evidence type="ECO:0000313" key="2">
    <source>
        <dbReference type="Proteomes" id="UP000179164"/>
    </source>
</evidence>
<organism evidence="1 2">
    <name type="scientific">Candidatus Kerfeldbacteria bacterium RIFCSPLOWO2_01_FULL_48_11</name>
    <dbReference type="NCBI Taxonomy" id="1798543"/>
    <lineage>
        <taxon>Bacteria</taxon>
        <taxon>Candidatus Kerfeldiibacteriota</taxon>
    </lineage>
</organism>
<protein>
    <submittedName>
        <fullName evidence="1">Uncharacterized protein</fullName>
    </submittedName>
</protein>
<dbReference type="STRING" id="1798543.A2898_03470"/>
<name>A0A1G2B290_9BACT</name>
<reference evidence="1 2" key="1">
    <citation type="journal article" date="2016" name="Nat. Commun.">
        <title>Thousands of microbial genomes shed light on interconnected biogeochemical processes in an aquifer system.</title>
        <authorList>
            <person name="Anantharaman K."/>
            <person name="Brown C.T."/>
            <person name="Hug L.A."/>
            <person name="Sharon I."/>
            <person name="Castelle C.J."/>
            <person name="Probst A.J."/>
            <person name="Thomas B.C."/>
            <person name="Singh A."/>
            <person name="Wilkins M.J."/>
            <person name="Karaoz U."/>
            <person name="Brodie E.L."/>
            <person name="Williams K.H."/>
            <person name="Hubbard S.S."/>
            <person name="Banfield J.F."/>
        </authorList>
    </citation>
    <scope>NUCLEOTIDE SEQUENCE [LARGE SCALE GENOMIC DNA]</scope>
</reference>
<dbReference type="Proteomes" id="UP000179164">
    <property type="component" value="Unassembled WGS sequence"/>
</dbReference>
<dbReference type="AlphaFoldDB" id="A0A1G2B290"/>
<gene>
    <name evidence="1" type="ORF">A2898_03470</name>
</gene>
<sequence length="177" mass="20565">MKKYFIVRVVIFILCILPIRAYADTEKCDIGYWSYQDTTYVFDAVDGTILLIEEPFHLPRANVDRIENNRLYWHHNGRLVFTMCESLVEHPALTEWCSRRAEQILSDFPGTLLEAVITITLTEGDPIIAKFLVDQIQLHANLTSTRLTLPHADYLGIWRGYKDHVLDLCYSPIVDYD</sequence>
<dbReference type="EMBL" id="MHKE01000014">
    <property type="protein sequence ID" value="OGY83321.1"/>
    <property type="molecule type" value="Genomic_DNA"/>
</dbReference>
<comment type="caution">
    <text evidence="1">The sequence shown here is derived from an EMBL/GenBank/DDBJ whole genome shotgun (WGS) entry which is preliminary data.</text>
</comment>
<evidence type="ECO:0000313" key="1">
    <source>
        <dbReference type="EMBL" id="OGY83321.1"/>
    </source>
</evidence>
<proteinExistence type="predicted"/>
<accession>A0A1G2B290</accession>